<name>A0A6J4HQL5_9BACT</name>
<dbReference type="PANTHER" id="PTHR30619:SF1">
    <property type="entry name" value="RECOMBINATION PROTEIN 2"/>
    <property type="match status" value="1"/>
</dbReference>
<accession>A0A6J4HQL5</accession>
<dbReference type="InterPro" id="IPR036866">
    <property type="entry name" value="RibonucZ/Hydroxyglut_hydro"/>
</dbReference>
<dbReference type="InterPro" id="IPR001279">
    <property type="entry name" value="Metallo-B-lactamas"/>
</dbReference>
<feature type="domain" description="Metallo-beta-lactamase" evidence="1">
    <location>
        <begin position="97"/>
        <end position="165"/>
    </location>
</feature>
<protein>
    <recommendedName>
        <fullName evidence="1">Metallo-beta-lactamase domain-containing protein</fullName>
    </recommendedName>
</protein>
<dbReference type="AlphaFoldDB" id="A0A6J4HQL5"/>
<gene>
    <name evidence="2" type="ORF">AVDCRST_MAG42-973</name>
</gene>
<dbReference type="Pfam" id="PF00753">
    <property type="entry name" value="Lactamase_B"/>
    <property type="match status" value="1"/>
</dbReference>
<dbReference type="InterPro" id="IPR052159">
    <property type="entry name" value="Competence_DNA_uptake"/>
</dbReference>
<evidence type="ECO:0000259" key="1">
    <source>
        <dbReference type="Pfam" id="PF00753"/>
    </source>
</evidence>
<dbReference type="PANTHER" id="PTHR30619">
    <property type="entry name" value="DNA INTERNALIZATION/COMPETENCE PROTEIN COMEC/REC2"/>
    <property type="match status" value="1"/>
</dbReference>
<dbReference type="EMBL" id="CADCTA010000049">
    <property type="protein sequence ID" value="CAA9228363.1"/>
    <property type="molecule type" value="Genomic_DNA"/>
</dbReference>
<evidence type="ECO:0000313" key="2">
    <source>
        <dbReference type="EMBL" id="CAA9228363.1"/>
    </source>
</evidence>
<dbReference type="Gene3D" id="3.60.15.10">
    <property type="entry name" value="Ribonuclease Z/Hydroxyacylglutathione hydrolase-like"/>
    <property type="match status" value="1"/>
</dbReference>
<sequence>MSTRCVINVDLADVWKTPARKDFLRTLAWGDEVVVVGQTAKHVEVEFVFYRQQKDGSVVSAKTTGYICPSASSKIKPADVVTPFANNTVLKVHFVDVQQGDGTLIEAPDGKTILVDGGDNQLFARYLAARYRATSDKNTKHIDCVLVTHGDADHFAGLVEIYKSEQNKAQLKRLFMQPARVYHNGLVKRPKKKNGKTVSETDLLGPTAKSGKKLLLTGLVDDLLAVPDAEMNEPFREWKEALQHYHQRSRIEFRRLAFGDKTAFDFFNTKDWRIELLGPITEKVAGKAALRFLGEPPRGPRVGQESLSTEEANFGGASASHTINGHSIVFRLVYGNCSFLFSGDLNDEASRFLLRQHLAKKINLEADVFKVPHHGSADFSGGFFNAVSPVVSVVSSGDESSRKEYMHPRSTLMGALGKSSRVAEPLIFVTELVAFFQMEGWSRVTDVKKSKTRGTFFGFSRAAFGIVKTRTDGKRLFVYTDSGNVKMKEAYAYDLHSGKAPTPAPVRRA</sequence>
<dbReference type="SUPFAM" id="SSF56281">
    <property type="entry name" value="Metallo-hydrolase/oxidoreductase"/>
    <property type="match status" value="1"/>
</dbReference>
<organism evidence="2">
    <name type="scientific">uncultured Chthoniobacterales bacterium</name>
    <dbReference type="NCBI Taxonomy" id="1836801"/>
    <lineage>
        <taxon>Bacteria</taxon>
        <taxon>Pseudomonadati</taxon>
        <taxon>Verrucomicrobiota</taxon>
        <taxon>Spartobacteria</taxon>
        <taxon>Chthoniobacterales</taxon>
        <taxon>environmental samples</taxon>
    </lineage>
</organism>
<reference evidence="2" key="1">
    <citation type="submission" date="2020-02" db="EMBL/GenBank/DDBJ databases">
        <authorList>
            <person name="Meier V. D."/>
        </authorList>
    </citation>
    <scope>NUCLEOTIDE SEQUENCE</scope>
    <source>
        <strain evidence="2">AVDCRST_MAG42</strain>
    </source>
</reference>
<proteinExistence type="predicted"/>